<dbReference type="GO" id="GO:0006430">
    <property type="term" value="P:lysyl-tRNA aminoacylation"/>
    <property type="evidence" value="ECO:0007669"/>
    <property type="project" value="InterPro"/>
</dbReference>
<evidence type="ECO:0000256" key="5">
    <source>
        <dbReference type="ARBA" id="ARBA00022741"/>
    </source>
</evidence>
<dbReference type="SUPFAM" id="SSF50249">
    <property type="entry name" value="Nucleic acid-binding proteins"/>
    <property type="match status" value="1"/>
</dbReference>
<evidence type="ECO:0000256" key="11">
    <source>
        <dbReference type="SAM" id="MobiDB-lite"/>
    </source>
</evidence>
<dbReference type="Pfam" id="PF00152">
    <property type="entry name" value="tRNA-synt_2"/>
    <property type="match status" value="1"/>
</dbReference>
<dbReference type="GO" id="GO:0000049">
    <property type="term" value="F:tRNA binding"/>
    <property type="evidence" value="ECO:0007669"/>
    <property type="project" value="TreeGrafter"/>
</dbReference>
<feature type="compositionally biased region" description="Polar residues" evidence="11">
    <location>
        <begin position="498"/>
        <end position="509"/>
    </location>
</feature>
<evidence type="ECO:0000259" key="12">
    <source>
        <dbReference type="PROSITE" id="PS50862"/>
    </source>
</evidence>
<comment type="catalytic activity">
    <reaction evidence="10">
        <text>tRNA(Lys) + L-lysine + ATP = L-lysyl-tRNA(Lys) + AMP + diphosphate</text>
        <dbReference type="Rhea" id="RHEA:20792"/>
        <dbReference type="Rhea" id="RHEA-COMP:9696"/>
        <dbReference type="Rhea" id="RHEA-COMP:9697"/>
        <dbReference type="ChEBI" id="CHEBI:30616"/>
        <dbReference type="ChEBI" id="CHEBI:32551"/>
        <dbReference type="ChEBI" id="CHEBI:33019"/>
        <dbReference type="ChEBI" id="CHEBI:78442"/>
        <dbReference type="ChEBI" id="CHEBI:78529"/>
        <dbReference type="ChEBI" id="CHEBI:456215"/>
        <dbReference type="EC" id="6.1.1.6"/>
    </reaction>
</comment>
<dbReference type="InterPro" id="IPR044136">
    <property type="entry name" value="Lys-tRNA-ligase_II_N"/>
</dbReference>
<organism evidence="13 14">
    <name type="scientific">Meloidogyne javanica</name>
    <name type="common">Root-knot nematode worm</name>
    <dbReference type="NCBI Taxonomy" id="6303"/>
    <lineage>
        <taxon>Eukaryota</taxon>
        <taxon>Metazoa</taxon>
        <taxon>Ecdysozoa</taxon>
        <taxon>Nematoda</taxon>
        <taxon>Chromadorea</taxon>
        <taxon>Rhabditida</taxon>
        <taxon>Tylenchina</taxon>
        <taxon>Tylenchomorpha</taxon>
        <taxon>Tylenchoidea</taxon>
        <taxon>Meloidogynidae</taxon>
        <taxon>Meloidogyninae</taxon>
        <taxon>Meloidogyne</taxon>
        <taxon>Meloidogyne incognita group</taxon>
    </lineage>
</organism>
<dbReference type="HAMAP" id="MF_00252">
    <property type="entry name" value="Lys_tRNA_synth_class2"/>
    <property type="match status" value="1"/>
</dbReference>
<protein>
    <recommendedName>
        <fullName evidence="3">Lysine--tRNA ligase</fullName>
        <ecNumber evidence="2">6.1.1.6</ecNumber>
    </recommendedName>
    <alternativeName>
        <fullName evidence="9">Lysyl-tRNA synthetase</fullName>
    </alternativeName>
</protein>
<dbReference type="PANTHER" id="PTHR42918:SF9">
    <property type="entry name" value="LYSINE--TRNA LIGASE"/>
    <property type="match status" value="1"/>
</dbReference>
<accession>A0A915LPF7</accession>
<evidence type="ECO:0000256" key="9">
    <source>
        <dbReference type="ARBA" id="ARBA00030563"/>
    </source>
</evidence>
<keyword evidence="6" id="KW-0067">ATP-binding</keyword>
<dbReference type="InterPro" id="IPR018149">
    <property type="entry name" value="Lys-tRNA-synth_II_C"/>
</dbReference>
<proteinExistence type="inferred from homology"/>
<dbReference type="InterPro" id="IPR004364">
    <property type="entry name" value="Aa-tRNA-synt_II"/>
</dbReference>
<evidence type="ECO:0000256" key="6">
    <source>
        <dbReference type="ARBA" id="ARBA00022840"/>
    </source>
</evidence>
<feature type="domain" description="Aminoacyl-transfer RNA synthetases class-II family profile" evidence="12">
    <location>
        <begin position="187"/>
        <end position="485"/>
    </location>
</feature>
<dbReference type="FunFam" id="2.40.50.140:FF:000050">
    <property type="entry name" value="Lysine--tRNA ligase"/>
    <property type="match status" value="1"/>
</dbReference>
<evidence type="ECO:0000256" key="2">
    <source>
        <dbReference type="ARBA" id="ARBA00013166"/>
    </source>
</evidence>
<dbReference type="WBParaSite" id="scaffold1384_cov257.g3018">
    <property type="protein sequence ID" value="scaffold1384_cov257.g3018"/>
    <property type="gene ID" value="scaffold1384_cov257.g3018"/>
</dbReference>
<evidence type="ECO:0000256" key="10">
    <source>
        <dbReference type="ARBA" id="ARBA00048573"/>
    </source>
</evidence>
<feature type="region of interest" description="Disordered" evidence="11">
    <location>
        <begin position="487"/>
        <end position="509"/>
    </location>
</feature>
<keyword evidence="8" id="KW-0030">Aminoacyl-tRNA synthetase</keyword>
<dbReference type="Gene3D" id="3.30.930.10">
    <property type="entry name" value="Bira Bifunctional Protein, Domain 2"/>
    <property type="match status" value="2"/>
</dbReference>
<dbReference type="PANTHER" id="PTHR42918">
    <property type="entry name" value="LYSYL-TRNA SYNTHETASE"/>
    <property type="match status" value="1"/>
</dbReference>
<reference evidence="14" key="1">
    <citation type="submission" date="2022-11" db="UniProtKB">
        <authorList>
            <consortium name="WormBaseParasite"/>
        </authorList>
    </citation>
    <scope>IDENTIFICATION</scope>
</reference>
<keyword evidence="4" id="KW-0436">Ligase</keyword>
<dbReference type="Pfam" id="PF01336">
    <property type="entry name" value="tRNA_anti-codon"/>
    <property type="match status" value="1"/>
</dbReference>
<dbReference type="EC" id="6.1.1.6" evidence="2"/>
<dbReference type="InterPro" id="IPR012340">
    <property type="entry name" value="NA-bd_OB-fold"/>
</dbReference>
<dbReference type="InterPro" id="IPR002313">
    <property type="entry name" value="Lys-tRNA-ligase_II"/>
</dbReference>
<evidence type="ECO:0000256" key="3">
    <source>
        <dbReference type="ARBA" id="ARBA00015745"/>
    </source>
</evidence>
<dbReference type="InterPro" id="IPR006195">
    <property type="entry name" value="aa-tRNA-synth_II"/>
</dbReference>
<evidence type="ECO:0000256" key="4">
    <source>
        <dbReference type="ARBA" id="ARBA00022598"/>
    </source>
</evidence>
<dbReference type="InterPro" id="IPR004365">
    <property type="entry name" value="NA-bd_OB_tRNA"/>
</dbReference>
<evidence type="ECO:0000256" key="7">
    <source>
        <dbReference type="ARBA" id="ARBA00022917"/>
    </source>
</evidence>
<dbReference type="SUPFAM" id="SSF55681">
    <property type="entry name" value="Class II aaRS and biotin synthetases"/>
    <property type="match status" value="1"/>
</dbReference>
<dbReference type="GO" id="GO:0005829">
    <property type="term" value="C:cytosol"/>
    <property type="evidence" value="ECO:0007669"/>
    <property type="project" value="TreeGrafter"/>
</dbReference>
<dbReference type="PROSITE" id="PS50862">
    <property type="entry name" value="AA_TRNA_LIGASE_II"/>
    <property type="match status" value="1"/>
</dbReference>
<dbReference type="GO" id="GO:0004824">
    <property type="term" value="F:lysine-tRNA ligase activity"/>
    <property type="evidence" value="ECO:0007669"/>
    <property type="project" value="UniProtKB-EC"/>
</dbReference>
<sequence length="509" mass="57641">MSTKKKTQDPSLPAEYFRMRQEMVQSRRAAGENPFPHKFDVGISLANFIEKYDSVLTERGKVLEDETVRVAGRVYLKREQGSKLIFYDLHGECKKIQILANAKFHSAGIDDFLSSHDKIKRGDIIGVEGHPSRSNSGELSVIPTSVQLLTPCFRMLPRTHFGVKNLEVRYRMRYLDLIANPHVRDKFVIRAKIITFLRNYLDALGFLEVETPLMNPIAGGATAKPFVTYHNDLEMSLYLRVAPELYHKMLVVGGIDRVYEIGRLFRNECIDQTHNPEFTSCEFYMAYADYEDLMKLTEDLLSRVNMYEELGKVLGITLPPPDKLSTPEARDVFDKICAEKGVDCSAPRTTGRLLDKLIGEFIESQCINPTFLVGHPQIMCPLAKWHRSIPGLTERFELFAVTKELCNSYTELNDPITQRELFEQQAKFKADGDEEAQLVDENFCTALEYGLPPTAGWGLGLDRLAMLLTDSHNIKEVLFFPAMRPDPRGGNKAAKATTAENGNKAEVTN</sequence>
<keyword evidence="5" id="KW-0547">Nucleotide-binding</keyword>
<dbReference type="PRINTS" id="PR00982">
    <property type="entry name" value="TRNASYNTHLYS"/>
</dbReference>
<name>A0A915LPF7_MELJA</name>
<dbReference type="PIRSF" id="PIRSF039101">
    <property type="entry name" value="LysRS2"/>
    <property type="match status" value="1"/>
</dbReference>
<evidence type="ECO:0000313" key="14">
    <source>
        <dbReference type="WBParaSite" id="scaffold1384_cov257.g3018"/>
    </source>
</evidence>
<dbReference type="Gene3D" id="2.40.50.140">
    <property type="entry name" value="Nucleic acid-binding proteins"/>
    <property type="match status" value="1"/>
</dbReference>
<comment type="similarity">
    <text evidence="1">Belongs to the class-II aminoacyl-tRNA synthetase family.</text>
</comment>
<dbReference type="CDD" id="cd00775">
    <property type="entry name" value="LysRS_core"/>
    <property type="match status" value="1"/>
</dbReference>
<evidence type="ECO:0000256" key="1">
    <source>
        <dbReference type="ARBA" id="ARBA00008226"/>
    </source>
</evidence>
<keyword evidence="7" id="KW-0648">Protein biosynthesis</keyword>
<dbReference type="InterPro" id="IPR045864">
    <property type="entry name" value="aa-tRNA-synth_II/BPL/LPL"/>
</dbReference>
<evidence type="ECO:0000256" key="8">
    <source>
        <dbReference type="ARBA" id="ARBA00023146"/>
    </source>
</evidence>
<dbReference type="Proteomes" id="UP000887561">
    <property type="component" value="Unplaced"/>
</dbReference>
<keyword evidence="13" id="KW-1185">Reference proteome</keyword>
<evidence type="ECO:0000313" key="13">
    <source>
        <dbReference type="Proteomes" id="UP000887561"/>
    </source>
</evidence>
<dbReference type="GO" id="GO:0005524">
    <property type="term" value="F:ATP binding"/>
    <property type="evidence" value="ECO:0007669"/>
    <property type="project" value="UniProtKB-KW"/>
</dbReference>
<dbReference type="InterPro" id="IPR034762">
    <property type="entry name" value="Lys-tRNA-ligase_II_bac/euk"/>
</dbReference>
<dbReference type="GO" id="GO:0005739">
    <property type="term" value="C:mitochondrion"/>
    <property type="evidence" value="ECO:0007669"/>
    <property type="project" value="TreeGrafter"/>
</dbReference>
<dbReference type="GO" id="GO:0017101">
    <property type="term" value="C:aminoacyl-tRNA synthetase multienzyme complex"/>
    <property type="evidence" value="ECO:0007669"/>
    <property type="project" value="TreeGrafter"/>
</dbReference>
<dbReference type="AlphaFoldDB" id="A0A915LPF7"/>
<dbReference type="CDD" id="cd04322">
    <property type="entry name" value="LysRS_N"/>
    <property type="match status" value="1"/>
</dbReference>